<accession>A0A7X6IAU1</accession>
<name>A0A7X6IAU1_9BACT</name>
<sequence length="151" mass="17106">MSSQTLQPVKILLVEDNLQDIEITRRAFARGKVKNELIVVRDGQEALDYLYHQGKYSDLIAFPRPGMILLDLNLPKVGGMEVLQQIKKDEGLKSIPVIVLTASPREEDVVRTYNLGVNTYIQKPVEFDNFMRVVHAVQEYWIVIASLPPSG</sequence>
<dbReference type="AlphaFoldDB" id="A0A7X6IAU1"/>
<keyword evidence="1" id="KW-0597">Phosphoprotein</keyword>
<evidence type="ECO:0000313" key="4">
    <source>
        <dbReference type="Proteomes" id="UP000534783"/>
    </source>
</evidence>
<evidence type="ECO:0000259" key="2">
    <source>
        <dbReference type="PROSITE" id="PS50110"/>
    </source>
</evidence>
<proteinExistence type="predicted"/>
<dbReference type="InterPro" id="IPR001789">
    <property type="entry name" value="Sig_transdc_resp-reg_receiver"/>
</dbReference>
<dbReference type="GO" id="GO:0000160">
    <property type="term" value="P:phosphorelay signal transduction system"/>
    <property type="evidence" value="ECO:0007669"/>
    <property type="project" value="InterPro"/>
</dbReference>
<feature type="modified residue" description="4-aspartylphosphate" evidence="1">
    <location>
        <position position="71"/>
    </location>
</feature>
<dbReference type="Proteomes" id="UP000534783">
    <property type="component" value="Unassembled WGS sequence"/>
</dbReference>
<dbReference type="Gene3D" id="3.40.50.2300">
    <property type="match status" value="1"/>
</dbReference>
<keyword evidence="4" id="KW-1185">Reference proteome</keyword>
<reference evidence="3 4" key="1">
    <citation type="journal article" date="2020" name="Nature">
        <title>Bacterial chemolithoautotrophy via manganese oxidation.</title>
        <authorList>
            <person name="Yu H."/>
            <person name="Leadbetter J.R."/>
        </authorList>
    </citation>
    <scope>NUCLEOTIDE SEQUENCE [LARGE SCALE GENOMIC DNA]</scope>
    <source>
        <strain evidence="3 4">Mn-1</strain>
    </source>
</reference>
<dbReference type="InterPro" id="IPR052893">
    <property type="entry name" value="TCS_response_regulator"/>
</dbReference>
<feature type="domain" description="Response regulatory" evidence="2">
    <location>
        <begin position="10"/>
        <end position="138"/>
    </location>
</feature>
<dbReference type="CDD" id="cd17557">
    <property type="entry name" value="REC_Rcp-like"/>
    <property type="match status" value="1"/>
</dbReference>
<evidence type="ECO:0000256" key="1">
    <source>
        <dbReference type="PROSITE-ProRule" id="PRU00169"/>
    </source>
</evidence>
<dbReference type="InterPro" id="IPR011006">
    <property type="entry name" value="CheY-like_superfamily"/>
</dbReference>
<evidence type="ECO:0000313" key="3">
    <source>
        <dbReference type="EMBL" id="NKE70836.1"/>
    </source>
</evidence>
<dbReference type="SUPFAM" id="SSF52172">
    <property type="entry name" value="CheY-like"/>
    <property type="match status" value="1"/>
</dbReference>
<dbReference type="PROSITE" id="PS50110">
    <property type="entry name" value="RESPONSE_REGULATORY"/>
    <property type="match status" value="1"/>
</dbReference>
<protein>
    <submittedName>
        <fullName evidence="3">Response regulator</fullName>
    </submittedName>
</protein>
<dbReference type="SMART" id="SM00448">
    <property type="entry name" value="REC"/>
    <property type="match status" value="1"/>
</dbReference>
<dbReference type="EMBL" id="VTOW01000001">
    <property type="protein sequence ID" value="NKE70836.1"/>
    <property type="molecule type" value="Genomic_DNA"/>
</dbReference>
<dbReference type="Pfam" id="PF00072">
    <property type="entry name" value="Response_reg"/>
    <property type="match status" value="1"/>
</dbReference>
<gene>
    <name evidence="3" type="ORF">MNODULE_08805</name>
</gene>
<dbReference type="RefSeq" id="WP_168059068.1">
    <property type="nucleotide sequence ID" value="NZ_VTOW01000001.1"/>
</dbReference>
<organism evidence="3 4">
    <name type="scientific">Candidatus Manganitrophus noduliformans</name>
    <dbReference type="NCBI Taxonomy" id="2606439"/>
    <lineage>
        <taxon>Bacteria</taxon>
        <taxon>Pseudomonadati</taxon>
        <taxon>Nitrospirota</taxon>
        <taxon>Nitrospiria</taxon>
        <taxon>Candidatus Troglogloeales</taxon>
        <taxon>Candidatus Manganitrophaceae</taxon>
        <taxon>Candidatus Manganitrophus</taxon>
    </lineage>
</organism>
<dbReference type="PANTHER" id="PTHR44520">
    <property type="entry name" value="RESPONSE REGULATOR RCP1-RELATED"/>
    <property type="match status" value="1"/>
</dbReference>
<comment type="caution">
    <text evidence="3">The sequence shown here is derived from an EMBL/GenBank/DDBJ whole genome shotgun (WGS) entry which is preliminary data.</text>
</comment>